<dbReference type="Proteomes" id="UP000317496">
    <property type="component" value="Chromosome"/>
</dbReference>
<proteinExistence type="inferred from homology"/>
<dbReference type="SUPFAM" id="SSF56801">
    <property type="entry name" value="Acetyl-CoA synthetase-like"/>
    <property type="match status" value="1"/>
</dbReference>
<feature type="domain" description="AMP-dependent synthetase/ligase" evidence="6">
    <location>
        <begin position="10"/>
        <end position="356"/>
    </location>
</feature>
<dbReference type="PANTHER" id="PTHR43201:SF5">
    <property type="entry name" value="MEDIUM-CHAIN ACYL-COA LIGASE ACSF2, MITOCHONDRIAL"/>
    <property type="match status" value="1"/>
</dbReference>
<dbReference type="InterPro" id="IPR045851">
    <property type="entry name" value="AMP-bd_C_sf"/>
</dbReference>
<evidence type="ECO:0000256" key="2">
    <source>
        <dbReference type="ARBA" id="ARBA00022598"/>
    </source>
</evidence>
<evidence type="ECO:0000259" key="6">
    <source>
        <dbReference type="Pfam" id="PF00501"/>
    </source>
</evidence>
<comment type="catalytic activity">
    <reaction evidence="3">
        <text>3-(methylsulfanyl)propanoate + ATP + CoA = 3-(methylsulfanyl)propanoyl-CoA + AMP + diphosphate</text>
        <dbReference type="Rhea" id="RHEA:43052"/>
        <dbReference type="ChEBI" id="CHEBI:30616"/>
        <dbReference type="ChEBI" id="CHEBI:33019"/>
        <dbReference type="ChEBI" id="CHEBI:49016"/>
        <dbReference type="ChEBI" id="CHEBI:57287"/>
        <dbReference type="ChEBI" id="CHEBI:82815"/>
        <dbReference type="ChEBI" id="CHEBI:456215"/>
        <dbReference type="EC" id="6.2.1.44"/>
    </reaction>
    <physiologicalReaction direction="left-to-right" evidence="3">
        <dbReference type="Rhea" id="RHEA:43053"/>
    </physiologicalReaction>
</comment>
<dbReference type="KEGG" id="fer:FNB15_18105"/>
<evidence type="ECO:0000256" key="5">
    <source>
        <dbReference type="ARBA" id="ARBA00067668"/>
    </source>
</evidence>
<dbReference type="CDD" id="cd17631">
    <property type="entry name" value="FACL_FadD13-like"/>
    <property type="match status" value="1"/>
</dbReference>
<dbReference type="PANTHER" id="PTHR43201">
    <property type="entry name" value="ACYL-COA SYNTHETASE"/>
    <property type="match status" value="1"/>
</dbReference>
<dbReference type="Pfam" id="PF13193">
    <property type="entry name" value="AMP-binding_C"/>
    <property type="match status" value="1"/>
</dbReference>
<dbReference type="Pfam" id="PF00501">
    <property type="entry name" value="AMP-binding"/>
    <property type="match status" value="1"/>
</dbReference>
<sequence length="497" mass="53967">MQIVFDIAARRAELTPDKIAFTEVETGKQLSYAELNARACRFASWLQGQGIGSGDRVAILCLNTTSFFEILFACGKLGAILVPLNWRQPAPELLPVVQDAAAKLLIHDAENAAVADALNLPLLSLAGYEQAVAASTSDNFDTAWPADRIWYMLYTSGTTGKPKAVIQTPGMAYANAINIGQAIDLTSADTTLNYLPLFHTAGINLHTLPVLIFGGSVQVLKKFEIDPVMAALQNGDCTAFLGVPAIYQAISLHKDFATADFSKVRSWSCGGAPLPITLIELFARRDVLVCNGMGMTETGPTVFLMDRAHAKAKIGSVGKPQILAEVRVVDDHDAPLPHDHAGELQIRGPGVTPGYWNNESATKSAFTRDGWLRTGDVARRDANGYYYIVDRIKDMFISGGENVYPAEVEIVIYRFPGVLECAVIGVPDEKWGEVGCAYVLPQPGGSVDGEALRVYCRENLAAYKVPKHIRIIEDFPRTAAGKVQKHILRSRFSETPS</sequence>
<dbReference type="Gene3D" id="3.30.300.30">
    <property type="match status" value="1"/>
</dbReference>
<dbReference type="GO" id="GO:0031956">
    <property type="term" value="F:medium-chain fatty acid-CoA ligase activity"/>
    <property type="evidence" value="ECO:0007669"/>
    <property type="project" value="TreeGrafter"/>
</dbReference>
<dbReference type="Gene3D" id="3.40.50.12780">
    <property type="entry name" value="N-terminal domain of ligase-like"/>
    <property type="match status" value="1"/>
</dbReference>
<keyword evidence="9" id="KW-1185">Reference proteome</keyword>
<feature type="domain" description="AMP-binding enzyme C-terminal" evidence="7">
    <location>
        <begin position="407"/>
        <end position="482"/>
    </location>
</feature>
<dbReference type="PROSITE" id="PS00455">
    <property type="entry name" value="AMP_BINDING"/>
    <property type="match status" value="1"/>
</dbReference>
<evidence type="ECO:0000256" key="3">
    <source>
        <dbReference type="ARBA" id="ARBA00051915"/>
    </source>
</evidence>
<dbReference type="InterPro" id="IPR025110">
    <property type="entry name" value="AMP-bd_C"/>
</dbReference>
<dbReference type="RefSeq" id="WP_144258060.1">
    <property type="nucleotide sequence ID" value="NZ_CP041636.1"/>
</dbReference>
<comment type="similarity">
    <text evidence="1">Belongs to the ATP-dependent AMP-binding enzyme family.</text>
</comment>
<evidence type="ECO:0000313" key="8">
    <source>
        <dbReference type="EMBL" id="QDO99064.1"/>
    </source>
</evidence>
<reference evidence="8 9" key="1">
    <citation type="submission" date="2019-07" db="EMBL/GenBank/DDBJ databases">
        <title>Genome sequencing for Ferrovibrio sp. K5.</title>
        <authorList>
            <person name="Park S.-J."/>
        </authorList>
    </citation>
    <scope>NUCLEOTIDE SEQUENCE [LARGE SCALE GENOMIC DNA]</scope>
    <source>
        <strain evidence="8 9">K5</strain>
    </source>
</reference>
<name>A0A516H5I9_9PROT</name>
<dbReference type="InterPro" id="IPR000873">
    <property type="entry name" value="AMP-dep_synth/lig_dom"/>
</dbReference>
<evidence type="ECO:0000313" key="9">
    <source>
        <dbReference type="Proteomes" id="UP000317496"/>
    </source>
</evidence>
<evidence type="ECO:0000256" key="1">
    <source>
        <dbReference type="ARBA" id="ARBA00006432"/>
    </source>
</evidence>
<dbReference type="InterPro" id="IPR020845">
    <property type="entry name" value="AMP-binding_CS"/>
</dbReference>
<evidence type="ECO:0000259" key="7">
    <source>
        <dbReference type="Pfam" id="PF13193"/>
    </source>
</evidence>
<dbReference type="AlphaFoldDB" id="A0A516H5I9"/>
<dbReference type="InterPro" id="IPR042099">
    <property type="entry name" value="ANL_N_sf"/>
</dbReference>
<dbReference type="OrthoDB" id="9803968at2"/>
<dbReference type="FunFam" id="3.30.300.30:FF:000008">
    <property type="entry name" value="2,3-dihydroxybenzoate-AMP ligase"/>
    <property type="match status" value="1"/>
</dbReference>
<protein>
    <recommendedName>
        <fullName evidence="5">3-methylmercaptopropionyl-CoA ligase</fullName>
        <ecNumber evidence="4">6.2.1.44</ecNumber>
    </recommendedName>
</protein>
<accession>A0A516H5I9</accession>
<gene>
    <name evidence="8" type="ORF">FNB15_18105</name>
</gene>
<keyword evidence="2 8" id="KW-0436">Ligase</keyword>
<evidence type="ECO:0000256" key="4">
    <source>
        <dbReference type="ARBA" id="ARBA00066616"/>
    </source>
</evidence>
<dbReference type="EMBL" id="CP041636">
    <property type="protein sequence ID" value="QDO99064.1"/>
    <property type="molecule type" value="Genomic_DNA"/>
</dbReference>
<organism evidence="8 9">
    <name type="scientific">Ferrovibrio terrae</name>
    <dbReference type="NCBI Taxonomy" id="2594003"/>
    <lineage>
        <taxon>Bacteria</taxon>
        <taxon>Pseudomonadati</taxon>
        <taxon>Pseudomonadota</taxon>
        <taxon>Alphaproteobacteria</taxon>
        <taxon>Rhodospirillales</taxon>
        <taxon>Rhodospirillaceae</taxon>
        <taxon>Ferrovibrio</taxon>
    </lineage>
</organism>
<dbReference type="GO" id="GO:0006631">
    <property type="term" value="P:fatty acid metabolic process"/>
    <property type="evidence" value="ECO:0007669"/>
    <property type="project" value="TreeGrafter"/>
</dbReference>
<dbReference type="EC" id="6.2.1.44" evidence="4"/>